<evidence type="ECO:0000313" key="4">
    <source>
        <dbReference type="EMBL" id="MDB6176291.1"/>
    </source>
</evidence>
<evidence type="ECO:0000256" key="1">
    <source>
        <dbReference type="ARBA" id="ARBA00023002"/>
    </source>
</evidence>
<dbReference type="InterPro" id="IPR013149">
    <property type="entry name" value="ADH-like_C"/>
</dbReference>
<accession>A0ABT4ZAB2</accession>
<dbReference type="CDD" id="cd08261">
    <property type="entry name" value="Zn_ADH7"/>
    <property type="match status" value="1"/>
</dbReference>
<sequence>MNDELMRCGTCVEPGRFELTQRPRPETAAPGQVLVDIQAVGLCGTDYHILQGKHPYLEYPRVIGHELSGRVAEGSDRFAKGELVVVNPYLSCGECRACQRGKSNCCEHISVLGVHGDGGMCARTAVPEGNLYSADGLTPIQAAMVEFLAIGAHAVSRSGAQTGDRVLITGAGPIGIGTALFARLAGAEVHMMDVSAQRLDMVRQRFGFERVHRSGSPLMEGNLGSGFDAVFDATGNVAAIEAGFQYLAHGSSYVLVSVVKNDIRFSDPEFHKREARIIGSRNALDADFRQVMAAIRTGQIDCDALCSEVIALADLPARFASLAQNRDALIKVIVTDLI</sequence>
<dbReference type="InterPro" id="IPR036291">
    <property type="entry name" value="NAD(P)-bd_dom_sf"/>
</dbReference>
<comment type="caution">
    <text evidence="4">The sequence shown here is derived from an EMBL/GenBank/DDBJ whole genome shotgun (WGS) entry which is preliminary data.</text>
</comment>
<dbReference type="SUPFAM" id="SSF50129">
    <property type="entry name" value="GroES-like"/>
    <property type="match status" value="1"/>
</dbReference>
<feature type="domain" description="Alcohol dehydrogenase-like C-terminal" evidence="2">
    <location>
        <begin position="173"/>
        <end position="295"/>
    </location>
</feature>
<keyword evidence="5" id="KW-1185">Reference proteome</keyword>
<dbReference type="SUPFAM" id="SSF51735">
    <property type="entry name" value="NAD(P)-binding Rossmann-fold domains"/>
    <property type="match status" value="1"/>
</dbReference>
<evidence type="ECO:0000259" key="3">
    <source>
        <dbReference type="Pfam" id="PF08240"/>
    </source>
</evidence>
<dbReference type="Gene3D" id="3.40.50.720">
    <property type="entry name" value="NAD(P)-binding Rossmann-like Domain"/>
    <property type="match status" value="1"/>
</dbReference>
<name>A0ABT4ZAB2_9RHOB</name>
<reference evidence="4" key="1">
    <citation type="submission" date="2022-12" db="EMBL/GenBank/DDBJ databases">
        <title>Paracoccus onchidii sp. nov., isolated from a marine invertebrate from the South China Sea.</title>
        <authorList>
            <person name="Xu S."/>
            <person name="Liu Z."/>
            <person name="Xu Y."/>
        </authorList>
    </citation>
    <scope>NUCLEOTIDE SEQUENCE</scope>
    <source>
        <strain evidence="4">Z330</strain>
    </source>
</reference>
<organism evidence="4 5">
    <name type="scientific">Paracoccus onchidii</name>
    <dbReference type="NCBI Taxonomy" id="3017813"/>
    <lineage>
        <taxon>Bacteria</taxon>
        <taxon>Pseudomonadati</taxon>
        <taxon>Pseudomonadota</taxon>
        <taxon>Alphaproteobacteria</taxon>
        <taxon>Rhodobacterales</taxon>
        <taxon>Paracoccaceae</taxon>
        <taxon>Paracoccus</taxon>
    </lineage>
</organism>
<keyword evidence="1" id="KW-0560">Oxidoreductase</keyword>
<proteinExistence type="predicted"/>
<dbReference type="Gene3D" id="3.90.180.10">
    <property type="entry name" value="Medium-chain alcohol dehydrogenases, catalytic domain"/>
    <property type="match status" value="1"/>
</dbReference>
<dbReference type="PANTHER" id="PTHR43401:SF3">
    <property type="entry name" value="L-GALACTONATE-5-DEHYDROGENASE"/>
    <property type="match status" value="1"/>
</dbReference>
<gene>
    <name evidence="4" type="ORF">PAF17_02080</name>
</gene>
<feature type="domain" description="Alcohol dehydrogenase-like N-terminal" evidence="3">
    <location>
        <begin position="30"/>
        <end position="132"/>
    </location>
</feature>
<dbReference type="InterPro" id="IPR013154">
    <property type="entry name" value="ADH-like_N"/>
</dbReference>
<evidence type="ECO:0000259" key="2">
    <source>
        <dbReference type="Pfam" id="PF00107"/>
    </source>
</evidence>
<dbReference type="Pfam" id="PF08240">
    <property type="entry name" value="ADH_N"/>
    <property type="match status" value="1"/>
</dbReference>
<evidence type="ECO:0000313" key="5">
    <source>
        <dbReference type="Proteomes" id="UP001165641"/>
    </source>
</evidence>
<dbReference type="Proteomes" id="UP001165641">
    <property type="component" value="Unassembled WGS sequence"/>
</dbReference>
<protein>
    <submittedName>
        <fullName evidence="4">Zinc-binding alcohol dehydrogenase family protein</fullName>
    </submittedName>
</protein>
<dbReference type="EMBL" id="JAQBIE010000002">
    <property type="protein sequence ID" value="MDB6176291.1"/>
    <property type="molecule type" value="Genomic_DNA"/>
</dbReference>
<dbReference type="PANTHER" id="PTHR43401">
    <property type="entry name" value="L-THREONINE 3-DEHYDROGENASE"/>
    <property type="match status" value="1"/>
</dbReference>
<dbReference type="Pfam" id="PF00107">
    <property type="entry name" value="ADH_zinc_N"/>
    <property type="match status" value="1"/>
</dbReference>
<dbReference type="RefSeq" id="WP_271887426.1">
    <property type="nucleotide sequence ID" value="NZ_JAQBIE010000002.1"/>
</dbReference>
<dbReference type="InterPro" id="IPR050129">
    <property type="entry name" value="Zn_alcohol_dh"/>
</dbReference>
<dbReference type="InterPro" id="IPR011032">
    <property type="entry name" value="GroES-like_sf"/>
</dbReference>